<feature type="region of interest" description="Disordered" evidence="1">
    <location>
        <begin position="284"/>
        <end position="312"/>
    </location>
</feature>
<evidence type="ECO:0000313" key="3">
    <source>
        <dbReference type="EMBL" id="RPB12870.1"/>
    </source>
</evidence>
<dbReference type="InterPro" id="IPR018750">
    <property type="entry name" value="DUF2306_membrane"/>
</dbReference>
<sequence length="312" mass="34685">MRCLGFNKRYNLILWIFFGAVMLGFATARLGFLDLGPNGMFCRQAGPGECFWLGDKLYKIGMYLHLACILPCSIIAVFQFLPKIRHQALIVHRINGYLVLLLLIGGVTGALIITRHAFGGEVSTQVVSGTVSVVTLVSAFLAYYNIKRLQIDQHRKWMLRTMFYMGSIITTRLFMGISLPIIGGSQKYDTVWDCDQLMWTAKAEDVAAFYPECLGNETMRVVVPASFDRAETVGSILRLSFGVGFWLAFVVHAFGVEIYIRLTAGESERLRRVSYEKQVEAGISPAGSAGTTSDRFGDGRKWTPLATADGDF</sequence>
<name>A0A3N4KQT1_9PEZI</name>
<feature type="transmembrane region" description="Helical" evidence="2">
    <location>
        <begin position="94"/>
        <end position="114"/>
    </location>
</feature>
<proteinExistence type="predicted"/>
<reference evidence="3 4" key="1">
    <citation type="journal article" date="2018" name="Nat. Ecol. Evol.">
        <title>Pezizomycetes genomes reveal the molecular basis of ectomycorrhizal truffle lifestyle.</title>
        <authorList>
            <person name="Murat C."/>
            <person name="Payen T."/>
            <person name="Noel B."/>
            <person name="Kuo A."/>
            <person name="Morin E."/>
            <person name="Chen J."/>
            <person name="Kohler A."/>
            <person name="Krizsan K."/>
            <person name="Balestrini R."/>
            <person name="Da Silva C."/>
            <person name="Montanini B."/>
            <person name="Hainaut M."/>
            <person name="Levati E."/>
            <person name="Barry K.W."/>
            <person name="Belfiori B."/>
            <person name="Cichocki N."/>
            <person name="Clum A."/>
            <person name="Dockter R.B."/>
            <person name="Fauchery L."/>
            <person name="Guy J."/>
            <person name="Iotti M."/>
            <person name="Le Tacon F."/>
            <person name="Lindquist E.A."/>
            <person name="Lipzen A."/>
            <person name="Malagnac F."/>
            <person name="Mello A."/>
            <person name="Molinier V."/>
            <person name="Miyauchi S."/>
            <person name="Poulain J."/>
            <person name="Riccioni C."/>
            <person name="Rubini A."/>
            <person name="Sitrit Y."/>
            <person name="Splivallo R."/>
            <person name="Traeger S."/>
            <person name="Wang M."/>
            <person name="Zifcakova L."/>
            <person name="Wipf D."/>
            <person name="Zambonelli A."/>
            <person name="Paolocci F."/>
            <person name="Nowrousian M."/>
            <person name="Ottonello S."/>
            <person name="Baldrian P."/>
            <person name="Spatafora J.W."/>
            <person name="Henrissat B."/>
            <person name="Nagy L.G."/>
            <person name="Aury J.M."/>
            <person name="Wincker P."/>
            <person name="Grigoriev I.V."/>
            <person name="Bonfante P."/>
            <person name="Martin F.M."/>
        </authorList>
    </citation>
    <scope>NUCLEOTIDE SEQUENCE [LARGE SCALE GENOMIC DNA]</scope>
    <source>
        <strain evidence="3 4">CCBAS932</strain>
    </source>
</reference>
<feature type="transmembrane region" description="Helical" evidence="2">
    <location>
        <begin position="243"/>
        <end position="262"/>
    </location>
</feature>
<protein>
    <recommendedName>
        <fullName evidence="5">Microtubule associated protein</fullName>
    </recommendedName>
</protein>
<evidence type="ECO:0000256" key="1">
    <source>
        <dbReference type="SAM" id="MobiDB-lite"/>
    </source>
</evidence>
<dbReference type="AlphaFoldDB" id="A0A3N4KQT1"/>
<dbReference type="InParanoid" id="A0A3N4KQT1"/>
<evidence type="ECO:0000313" key="4">
    <source>
        <dbReference type="Proteomes" id="UP000277580"/>
    </source>
</evidence>
<feature type="transmembrane region" description="Helical" evidence="2">
    <location>
        <begin position="12"/>
        <end position="32"/>
    </location>
</feature>
<dbReference type="Proteomes" id="UP000277580">
    <property type="component" value="Unassembled WGS sequence"/>
</dbReference>
<feature type="transmembrane region" description="Helical" evidence="2">
    <location>
        <begin position="126"/>
        <end position="146"/>
    </location>
</feature>
<feature type="transmembrane region" description="Helical" evidence="2">
    <location>
        <begin position="158"/>
        <end position="182"/>
    </location>
</feature>
<keyword evidence="4" id="KW-1185">Reference proteome</keyword>
<organism evidence="3 4">
    <name type="scientific">Morchella conica CCBAS932</name>
    <dbReference type="NCBI Taxonomy" id="1392247"/>
    <lineage>
        <taxon>Eukaryota</taxon>
        <taxon>Fungi</taxon>
        <taxon>Dikarya</taxon>
        <taxon>Ascomycota</taxon>
        <taxon>Pezizomycotina</taxon>
        <taxon>Pezizomycetes</taxon>
        <taxon>Pezizales</taxon>
        <taxon>Morchellaceae</taxon>
        <taxon>Morchella</taxon>
    </lineage>
</organism>
<dbReference type="OrthoDB" id="193478at2759"/>
<evidence type="ECO:0000256" key="2">
    <source>
        <dbReference type="SAM" id="Phobius"/>
    </source>
</evidence>
<dbReference type="STRING" id="1392247.A0A3N4KQT1"/>
<feature type="transmembrane region" description="Helical" evidence="2">
    <location>
        <begin position="62"/>
        <end position="82"/>
    </location>
</feature>
<gene>
    <name evidence="3" type="ORF">P167DRAFT_522648</name>
</gene>
<keyword evidence="2" id="KW-1133">Transmembrane helix</keyword>
<dbReference type="Pfam" id="PF10067">
    <property type="entry name" value="DUF2306"/>
    <property type="match status" value="1"/>
</dbReference>
<keyword evidence="2" id="KW-0812">Transmembrane</keyword>
<evidence type="ECO:0008006" key="5">
    <source>
        <dbReference type="Google" id="ProtNLM"/>
    </source>
</evidence>
<keyword evidence="2" id="KW-0472">Membrane</keyword>
<accession>A0A3N4KQT1</accession>
<dbReference type="EMBL" id="ML119126">
    <property type="protein sequence ID" value="RPB12870.1"/>
    <property type="molecule type" value="Genomic_DNA"/>
</dbReference>